<protein>
    <submittedName>
        <fullName evidence="1">Uncharacterized protein</fullName>
    </submittedName>
</protein>
<evidence type="ECO:0000313" key="2">
    <source>
        <dbReference type="Proteomes" id="UP000501346"/>
    </source>
</evidence>
<name>A0A6C1E9W7_SACPS</name>
<proteinExistence type="predicted"/>
<reference evidence="1 2" key="1">
    <citation type="journal article" date="2019" name="BMC Genomics">
        <title>Chromosome level assembly and comparative genome analysis confirm lager-brewing yeasts originated from a single hybridization.</title>
        <authorList>
            <person name="Salazar A.N."/>
            <person name="Gorter de Vries A.R."/>
            <person name="van den Broek M."/>
            <person name="Brouwers N."/>
            <person name="de la Torre Cortes P."/>
            <person name="Kuijpers N.G.A."/>
            <person name="Daran J.G."/>
            <person name="Abeel T."/>
        </authorList>
    </citation>
    <scope>NUCLEOTIDE SEQUENCE [LARGE SCALE GENOMIC DNA]</scope>
    <source>
        <strain evidence="1 2">CBS 1483</strain>
    </source>
</reference>
<dbReference type="EMBL" id="CP049007">
    <property type="protein sequence ID" value="QID85925.1"/>
    <property type="molecule type" value="Genomic_DNA"/>
</dbReference>
<feature type="non-terminal residue" evidence="1">
    <location>
        <position position="66"/>
    </location>
</feature>
<dbReference type="Proteomes" id="UP000501346">
    <property type="component" value="Chromosome SeX-ScX"/>
</dbReference>
<sequence>MVKSTFTSDLKVDGELIVAKSEATYEGTAFDVSGATFEVSGNFSAEESAATLHPSTPSLLALSIAP</sequence>
<dbReference type="AlphaFoldDB" id="A0A6C1E9W7"/>
<accession>A0A6C1E9W7</accession>
<gene>
    <name evidence="1" type="ORF">GRS66_008523</name>
</gene>
<keyword evidence="2" id="KW-1185">Reference proteome</keyword>
<organism evidence="1 2">
    <name type="scientific">Saccharomyces pastorianus</name>
    <name type="common">Lager yeast</name>
    <name type="synonym">Saccharomyces cerevisiae x Saccharomyces eubayanus</name>
    <dbReference type="NCBI Taxonomy" id="27292"/>
    <lineage>
        <taxon>Eukaryota</taxon>
        <taxon>Fungi</taxon>
        <taxon>Dikarya</taxon>
        <taxon>Ascomycota</taxon>
        <taxon>Saccharomycotina</taxon>
        <taxon>Saccharomycetes</taxon>
        <taxon>Saccharomycetales</taxon>
        <taxon>Saccharomycetaceae</taxon>
        <taxon>Saccharomyces</taxon>
    </lineage>
</organism>
<evidence type="ECO:0000313" key="1">
    <source>
        <dbReference type="EMBL" id="QID85925.1"/>
    </source>
</evidence>